<accession>A0A1I2KBE6</accession>
<protein>
    <submittedName>
        <fullName evidence="3">Uncharacterized protein</fullName>
    </submittedName>
</protein>
<dbReference type="EMBL" id="JACBZA010000001">
    <property type="protein sequence ID" value="NYH84417.1"/>
    <property type="molecule type" value="Genomic_DNA"/>
</dbReference>
<gene>
    <name evidence="2" type="ORF">FHR37_003268</name>
    <name evidence="3" type="ORF">SAMN05421678_101187</name>
</gene>
<feature type="region of interest" description="Disordered" evidence="1">
    <location>
        <begin position="1"/>
        <end position="20"/>
    </location>
</feature>
<reference evidence="3 4" key="1">
    <citation type="submission" date="2016-10" db="EMBL/GenBank/DDBJ databases">
        <authorList>
            <person name="de Groot N.N."/>
        </authorList>
    </citation>
    <scope>NUCLEOTIDE SEQUENCE [LARGE SCALE GENOMIC DNA]</scope>
    <source>
        <strain evidence="3 4">CPCC 202808</strain>
    </source>
</reference>
<evidence type="ECO:0000313" key="2">
    <source>
        <dbReference type="EMBL" id="NYH84417.1"/>
    </source>
</evidence>
<dbReference type="Proteomes" id="UP000199052">
    <property type="component" value="Unassembled WGS sequence"/>
</dbReference>
<evidence type="ECO:0000313" key="3">
    <source>
        <dbReference type="EMBL" id="SFF64412.1"/>
    </source>
</evidence>
<reference evidence="2 5" key="2">
    <citation type="submission" date="2020-07" db="EMBL/GenBank/DDBJ databases">
        <title>Sequencing the genomes of 1000 actinobacteria strains.</title>
        <authorList>
            <person name="Klenk H.-P."/>
        </authorList>
    </citation>
    <scope>NUCLEOTIDE SEQUENCE [LARGE SCALE GENOMIC DNA]</scope>
    <source>
        <strain evidence="2 5">DSM 45117</strain>
    </source>
</reference>
<organism evidence="3 4">
    <name type="scientific">Actinopolymorpha cephalotaxi</name>
    <dbReference type="NCBI Taxonomy" id="504797"/>
    <lineage>
        <taxon>Bacteria</taxon>
        <taxon>Bacillati</taxon>
        <taxon>Actinomycetota</taxon>
        <taxon>Actinomycetes</taxon>
        <taxon>Propionibacteriales</taxon>
        <taxon>Actinopolymorphaceae</taxon>
        <taxon>Actinopolymorpha</taxon>
    </lineage>
</organism>
<evidence type="ECO:0000256" key="1">
    <source>
        <dbReference type="SAM" id="MobiDB-lite"/>
    </source>
</evidence>
<dbReference type="AlphaFoldDB" id="A0A1I2KBE6"/>
<dbReference type="Proteomes" id="UP000533017">
    <property type="component" value="Unassembled WGS sequence"/>
</dbReference>
<evidence type="ECO:0000313" key="5">
    <source>
        <dbReference type="Proteomes" id="UP000533017"/>
    </source>
</evidence>
<dbReference type="RefSeq" id="WP_092879910.1">
    <property type="nucleotide sequence ID" value="NZ_FOOI01000001.1"/>
</dbReference>
<name>A0A1I2KBE6_9ACTN</name>
<sequence>MSSRAPSPDSVAAYAQPGPPPLVRGARSVVVRLAALLAADAGIARRNAWEAVCADRERRRQWSEAS</sequence>
<evidence type="ECO:0000313" key="4">
    <source>
        <dbReference type="Proteomes" id="UP000199052"/>
    </source>
</evidence>
<keyword evidence="5" id="KW-1185">Reference proteome</keyword>
<dbReference type="EMBL" id="FOOI01000001">
    <property type="protein sequence ID" value="SFF64412.1"/>
    <property type="molecule type" value="Genomic_DNA"/>
</dbReference>
<proteinExistence type="predicted"/>